<name>A0A7C4AGB0_9BACT</name>
<dbReference type="EMBL" id="DSRP01000141">
    <property type="protein sequence ID" value="HGG91716.1"/>
    <property type="molecule type" value="Genomic_DNA"/>
</dbReference>
<sequence>MERVWTPPADETLEMRLERVLRDPVVIVAYDPSRPMLFEQEKRRLTRLLADLGLTGRIEHYRSDHGQPSRLRPHPLANPAGLTYCLFPTLPVLAPGAASP</sequence>
<dbReference type="AlphaFoldDB" id="A0A7C4AGB0"/>
<accession>A0A7C4AGB0</accession>
<reference evidence="1" key="1">
    <citation type="journal article" date="2020" name="mSystems">
        <title>Genome- and Community-Level Interaction Insights into Carbon Utilization and Element Cycling Functions of Hydrothermarchaeota in Hydrothermal Sediment.</title>
        <authorList>
            <person name="Zhou Z."/>
            <person name="Liu Y."/>
            <person name="Xu W."/>
            <person name="Pan J."/>
            <person name="Luo Z.H."/>
            <person name="Li M."/>
        </authorList>
    </citation>
    <scope>NUCLEOTIDE SEQUENCE [LARGE SCALE GENOMIC DNA]</scope>
    <source>
        <strain evidence="1">SpSt-413</strain>
    </source>
</reference>
<comment type="caution">
    <text evidence="1">The sequence shown here is derived from an EMBL/GenBank/DDBJ whole genome shotgun (WGS) entry which is preliminary data.</text>
</comment>
<gene>
    <name evidence="1" type="ORF">ENR59_02030</name>
</gene>
<proteinExistence type="predicted"/>
<organism evidence="1">
    <name type="scientific">Fundidesulfovibrio putealis</name>
    <dbReference type="NCBI Taxonomy" id="270496"/>
    <lineage>
        <taxon>Bacteria</taxon>
        <taxon>Pseudomonadati</taxon>
        <taxon>Thermodesulfobacteriota</taxon>
        <taxon>Desulfovibrionia</taxon>
        <taxon>Desulfovibrionales</taxon>
        <taxon>Desulfovibrionaceae</taxon>
        <taxon>Fundidesulfovibrio</taxon>
    </lineage>
</organism>
<evidence type="ECO:0000313" key="1">
    <source>
        <dbReference type="EMBL" id="HGG91716.1"/>
    </source>
</evidence>
<protein>
    <submittedName>
        <fullName evidence="1">Uncharacterized protein</fullName>
    </submittedName>
</protein>